<dbReference type="Proteomes" id="UP000001299">
    <property type="component" value="Chromosome 1"/>
</dbReference>
<gene>
    <name evidence="3" type="ordered locus">bpr_I0943</name>
</gene>
<dbReference type="HOGENOM" id="CLU_493219_0_0_9"/>
<dbReference type="EMBL" id="CP001810">
    <property type="protein sequence ID" value="ADL33685.1"/>
    <property type="molecule type" value="Genomic_DNA"/>
</dbReference>
<evidence type="ECO:0000313" key="4">
    <source>
        <dbReference type="Proteomes" id="UP000001299"/>
    </source>
</evidence>
<dbReference type="RefSeq" id="WP_013280341.1">
    <property type="nucleotide sequence ID" value="NC_014387.1"/>
</dbReference>
<keyword evidence="4" id="KW-1185">Reference proteome</keyword>
<feature type="signal peptide" evidence="2">
    <location>
        <begin position="1"/>
        <end position="28"/>
    </location>
</feature>
<reference evidence="3 4" key="1">
    <citation type="journal article" date="2010" name="PLoS ONE">
        <title>The glycobiome of the rumen bacterium Butyrivibrio proteoclasticus B316(T) highlights adaptation to a polysaccharide-rich environment.</title>
        <authorList>
            <person name="Kelly W.J."/>
            <person name="Leahy S.C."/>
            <person name="Altermann E."/>
            <person name="Yeoman C.J."/>
            <person name="Dunne J.C."/>
            <person name="Kong Z."/>
            <person name="Pacheco D.M."/>
            <person name="Li D."/>
            <person name="Noel S.J."/>
            <person name="Moon C.D."/>
            <person name="Cookson A.L."/>
            <person name="Attwood G.T."/>
        </authorList>
    </citation>
    <scope>NUCLEOTIDE SEQUENCE [LARGE SCALE GENOMIC DNA]</scope>
    <source>
        <strain evidence="4">ATCC 51982 / DSM 14932 / B316</strain>
    </source>
</reference>
<keyword evidence="2" id="KW-0732">Signal</keyword>
<evidence type="ECO:0000313" key="3">
    <source>
        <dbReference type="EMBL" id="ADL33685.1"/>
    </source>
</evidence>
<proteinExistence type="predicted"/>
<name>E0S1L0_BUTPB</name>
<evidence type="ECO:0000256" key="1">
    <source>
        <dbReference type="SAM" id="MobiDB-lite"/>
    </source>
</evidence>
<sequence>MYKKALINLTAITMAMSLAFSPAVTTFAAEGAAPAEQEVPATPAEVQETPAVPEDETESGVQKIVRDENDRTSLEVSEGVVEVEGSIVTDESTKGALVVENGAAAIVNDPDEGATPGVISGVISGITANDGSTVVVYGDVTASGYETTDEMSAGEANGTGRSGHKQGSAILTDGSSNIYIDGDAIGYSDGILINPEVNSQGGKIVVTGTIGSIDEHIHSVHPKIIGLVETHDGNDFGQAGETEAEIGANVVNAFPHIYAYAYENQAFGLTYSTIGQNADTIYRSYVQKQIDEKIHFIIHTDEATKEHFTISGYDEDLMDECNLMTVSVDSALKIAADAGYAISAGDNVTVIDNGDGTYNVKFINFKGGITISAYLKPVYTPSPVAEANNSETPVQVSAPAENVTEVSEVNPFDMPFIFATLTVTRNSDLPDVLGASREDGTSNEVISGKKVVKVAAGELSAIQYKRAFIDGVKNAPQGAVLRLETSKVTCLDKMMLTELAKRPDLTLQVAFPVNDEHVEVTVPAGYDVLSLLDENGYCGFLYLNSVFASNAQ</sequence>
<accession>E0S1L0</accession>
<dbReference type="KEGG" id="bpb:bpr_I0943"/>
<evidence type="ECO:0000256" key="2">
    <source>
        <dbReference type="SAM" id="SignalP"/>
    </source>
</evidence>
<protein>
    <submittedName>
        <fullName evidence="3">Uncharacterized protein</fullName>
    </submittedName>
</protein>
<dbReference type="AlphaFoldDB" id="E0S1L0"/>
<feature type="chain" id="PRO_5003139925" evidence="2">
    <location>
        <begin position="29"/>
        <end position="552"/>
    </location>
</feature>
<feature type="region of interest" description="Disordered" evidence="1">
    <location>
        <begin position="34"/>
        <end position="61"/>
    </location>
</feature>
<organism evidence="3 4">
    <name type="scientific">Butyrivibrio proteoclasticus (strain ATCC 51982 / DSM 14932 / B316)</name>
    <name type="common">Clostridium proteoclasticum</name>
    <dbReference type="NCBI Taxonomy" id="515622"/>
    <lineage>
        <taxon>Bacteria</taxon>
        <taxon>Bacillati</taxon>
        <taxon>Bacillota</taxon>
        <taxon>Clostridia</taxon>
        <taxon>Lachnospirales</taxon>
        <taxon>Lachnospiraceae</taxon>
        <taxon>Butyrivibrio</taxon>
    </lineage>
</organism>
<dbReference type="STRING" id="515622.bpr_I0943"/>
<dbReference type="eggNOG" id="ENOG5030GGM">
    <property type="taxonomic scope" value="Bacteria"/>
</dbReference>